<evidence type="ECO:0008006" key="3">
    <source>
        <dbReference type="Google" id="ProtNLM"/>
    </source>
</evidence>
<protein>
    <recommendedName>
        <fullName evidence="3">DUF2993 domain-containing protein</fullName>
    </recommendedName>
</protein>
<comment type="caution">
    <text evidence="1">The sequence shown here is derived from an EMBL/GenBank/DDBJ whole genome shotgun (WGS) entry which is preliminary data.</text>
</comment>
<accession>A0A1Q8CYE8</accession>
<organism evidence="1 2">
    <name type="scientific">Actinophytocola xanthii</name>
    <dbReference type="NCBI Taxonomy" id="1912961"/>
    <lineage>
        <taxon>Bacteria</taxon>
        <taxon>Bacillati</taxon>
        <taxon>Actinomycetota</taxon>
        <taxon>Actinomycetes</taxon>
        <taxon>Pseudonocardiales</taxon>
        <taxon>Pseudonocardiaceae</taxon>
    </lineage>
</organism>
<keyword evidence="2" id="KW-1185">Reference proteome</keyword>
<name>A0A1Q8CYE8_9PSEU</name>
<gene>
    <name evidence="1" type="ORF">BU204_00145</name>
</gene>
<evidence type="ECO:0000313" key="1">
    <source>
        <dbReference type="EMBL" id="OLF19379.1"/>
    </source>
</evidence>
<dbReference type="InterPro" id="IPR021373">
    <property type="entry name" value="DUF2993"/>
</dbReference>
<reference evidence="1 2" key="1">
    <citation type="submission" date="2016-12" db="EMBL/GenBank/DDBJ databases">
        <title>The draft genome sequence of Actinophytocola sp. 11-183.</title>
        <authorList>
            <person name="Wang W."/>
            <person name="Yuan L."/>
        </authorList>
    </citation>
    <scope>NUCLEOTIDE SEQUENCE [LARGE SCALE GENOMIC DNA]</scope>
    <source>
        <strain evidence="1 2">11-183</strain>
    </source>
</reference>
<dbReference type="STRING" id="1912961.BU204_00145"/>
<dbReference type="Pfam" id="PF11209">
    <property type="entry name" value="LmeA"/>
    <property type="match status" value="1"/>
</dbReference>
<dbReference type="AlphaFoldDB" id="A0A1Q8CYE8"/>
<evidence type="ECO:0000313" key="2">
    <source>
        <dbReference type="Proteomes" id="UP000185596"/>
    </source>
</evidence>
<sequence>MRRWLVVAVAGLVVVLVAADRVAVQVVERRLAGRLSCGAAEVDVSGFPVLTQLVSGELDEVTVDTSRGEVRTRLTFLDLALGEDRGAAALRVVTTVPWATMTERMTERMAEKGRRFAVGPNGSRVAIVTGRSGVTVLAGVAVDGDRIRLEPEAVQMFGQEIPLDGLEGAAGLARIPDDVTLPLPTLPSGVRATGAEVTDAGLVVRAEGSDVRLSGGVGAGRCGDEQDREQEGA</sequence>
<dbReference type="Proteomes" id="UP000185596">
    <property type="component" value="Unassembled WGS sequence"/>
</dbReference>
<dbReference type="EMBL" id="MSIE01000001">
    <property type="protein sequence ID" value="OLF19379.1"/>
    <property type="molecule type" value="Genomic_DNA"/>
</dbReference>
<proteinExistence type="predicted"/>